<dbReference type="InterPro" id="IPR029044">
    <property type="entry name" value="Nucleotide-diphossugar_trans"/>
</dbReference>
<dbReference type="GO" id="GO:0016758">
    <property type="term" value="F:hexosyltransferase activity"/>
    <property type="evidence" value="ECO:0007669"/>
    <property type="project" value="UniProtKB-ARBA"/>
</dbReference>
<evidence type="ECO:0000259" key="1">
    <source>
        <dbReference type="Pfam" id="PF00535"/>
    </source>
</evidence>
<dbReference type="PANTHER" id="PTHR22916:SF3">
    <property type="entry name" value="UDP-GLCNAC:BETAGAL BETA-1,3-N-ACETYLGLUCOSAMINYLTRANSFERASE-LIKE PROTEIN 1"/>
    <property type="match status" value="1"/>
</dbReference>
<accession>A0A212KGS3</accession>
<dbReference type="AlphaFoldDB" id="A0A212KGS3"/>
<proteinExistence type="predicted"/>
<dbReference type="Gene3D" id="3.90.550.10">
    <property type="entry name" value="Spore Coat Polysaccharide Biosynthesis Protein SpsA, Chain A"/>
    <property type="match status" value="1"/>
</dbReference>
<protein>
    <submittedName>
        <fullName evidence="2">Glycosyltransferase</fullName>
    </submittedName>
</protein>
<keyword evidence="2" id="KW-0808">Transferase</keyword>
<organism evidence="2">
    <name type="scientific">uncultured delta proteobacterium</name>
    <dbReference type="NCBI Taxonomy" id="34034"/>
    <lineage>
        <taxon>Bacteria</taxon>
        <taxon>Deltaproteobacteria</taxon>
        <taxon>environmental samples</taxon>
    </lineage>
</organism>
<name>A0A212KGS3_9DELT</name>
<dbReference type="EMBL" id="FLUQ01000007">
    <property type="protein sequence ID" value="SBW10936.1"/>
    <property type="molecule type" value="Genomic_DNA"/>
</dbReference>
<dbReference type="SUPFAM" id="SSF53448">
    <property type="entry name" value="Nucleotide-diphospho-sugar transferases"/>
    <property type="match status" value="1"/>
</dbReference>
<evidence type="ECO:0000313" key="2">
    <source>
        <dbReference type="EMBL" id="SBW10936.1"/>
    </source>
</evidence>
<dbReference type="Pfam" id="PF00535">
    <property type="entry name" value="Glycos_transf_2"/>
    <property type="match status" value="1"/>
</dbReference>
<dbReference type="InterPro" id="IPR001173">
    <property type="entry name" value="Glyco_trans_2-like"/>
</dbReference>
<reference evidence="2" key="1">
    <citation type="submission" date="2016-04" db="EMBL/GenBank/DDBJ databases">
        <authorList>
            <person name="Evans L.H."/>
            <person name="Alamgir A."/>
            <person name="Owens N."/>
            <person name="Weber N.D."/>
            <person name="Virtaneva K."/>
            <person name="Barbian K."/>
            <person name="Babar A."/>
            <person name="Rosenke K."/>
        </authorList>
    </citation>
    <scope>NUCLEOTIDE SEQUENCE</scope>
    <source>
        <strain evidence="2">86</strain>
    </source>
</reference>
<feature type="domain" description="Glycosyltransferase 2-like" evidence="1">
    <location>
        <begin position="9"/>
        <end position="118"/>
    </location>
</feature>
<sequence length="319" mass="36383">MTGFHPLVSIIIPVYKGADYMREAIDSALAQTYDNCEVIVVNDGSPDNGETERIALSYGDRIRYFAKENGGVATALNLGIREMRGEYFSWLSHDDLYLPEKVAMQVEALRRLPDRRVILYSDFYYMDAQGVVTGEYCFPDIEPGAMFCHLYENSSLHGCSLLIPRCAFDRVGFFPEHLKTTQDYELWFAMARVYSFVRIPHRLIQFRLHEAQGTNCLPERNPEELALFARHLDGYMECKKRDLPGEKDILRFLLALRVKQGRFAQARYILGQCASKGGGVFAAEMRLRHIGLVAAASIFSRVSFLKKRLRPIKRGLCGV</sequence>
<dbReference type="PANTHER" id="PTHR22916">
    <property type="entry name" value="GLYCOSYLTRANSFERASE"/>
    <property type="match status" value="1"/>
</dbReference>
<gene>
    <name evidence="2" type="ORF">KL86DPRO_70098</name>
</gene>